<sequence>MNDEVDDDIAFRQLRKANTTDKGNMAPDKAPHLEIPPGEAIKAVKLINPVNFGPAILERFMAPAVPGLETFKSSPSLSFLIEHQSGRKLVFDLGIRKDYDNYSPSIAKYLPTTNYTIEVVGNVADILQDNGISLTEIEAVIWSHWHWDHIGDPSSFPHLTDLVVGPGFKEAMLPGAPANPESPIQESDYANRNLREISFEGLDSLKIGQFPAFDYFGDGSFYLLDSPGHAVGHLCGLARTTSSPDTFVLMGGDICHYAGIFRPSKFLPVPDTISPHPCHPHEDGVLCPGEAFDRLQKSRGRAPTDTLFDLTFGLDLELATKTTKQLQELDCNENIFVVVAHDSTVRDGVPHFPKSLNDWKKRGLGKGLKWAFLRDLDKFWESEVSLVYDSNVLANHHLSNFGFLTTPSPTPPLYLATILSLSLHILTMPSAQPIRDDAFGSPGSNLDYDVLIIGAGLSGILSLYRMRELGLKTRVIEAGSGEGGTWFWNRYPGARFDSESYSYIFSFSQEVLDEWNWTEHFAPQPETLRYIQYLTDKFDLKRDMQFNTRVKSAKFQEDTSSWLLEDEDGSQYTCRYLITAMGILNQPTLPNIPGVQNFKGQAWHTARWPSDASALDGKRVGIIGTGATAIQTIQAISDKVGHLAVFQRTPNWTAPLRNKKISPEEMDEIRTRYPEIFRRCSESYACFIHVGNSQGVFSMTEEERQEEWEKLYAEPGFAKVLSVSSDIFTDHRANELYSKFHADKIRARINDPEVAEKLIPKNHGFGTRRVPLESGYFEVFNQSNVKLVDIREDPISQITETGVQTGDAFYELDVLIYATGFDAVTGSFNAVDIQGRNGTSLKDVWAEGIRTFLGLTVQDFPNMFMIMGPHQMFGNIPRSIEYAANWVAEFIRYARDNKIISAEATNKGMEDWTQHVHECGKGLLANEVDSWMTGVNKNLAHKQKRSMTRYNGPAPGYRKRCDEVKGREYSDFVLRYA</sequence>
<evidence type="ECO:0000256" key="4">
    <source>
        <dbReference type="ARBA" id="ARBA00023002"/>
    </source>
</evidence>
<dbReference type="PANTHER" id="PTHR43098">
    <property type="entry name" value="L-ORNITHINE N(5)-MONOOXYGENASE-RELATED"/>
    <property type="match status" value="1"/>
</dbReference>
<dbReference type="InterPro" id="IPR036866">
    <property type="entry name" value="RibonucZ/Hydroxyglut_hydro"/>
</dbReference>
<evidence type="ECO:0000313" key="6">
    <source>
        <dbReference type="EMBL" id="CAG2010830.1"/>
    </source>
</evidence>
<dbReference type="Gene3D" id="3.50.50.60">
    <property type="entry name" value="FAD/NAD(P)-binding domain"/>
    <property type="match status" value="2"/>
</dbReference>
<dbReference type="Pfam" id="PF00753">
    <property type="entry name" value="Lactamase_B"/>
    <property type="match status" value="1"/>
</dbReference>
<feature type="domain" description="Metallo-beta-lactamase" evidence="5">
    <location>
        <begin position="75"/>
        <end position="290"/>
    </location>
</feature>
<dbReference type="GO" id="GO:0050660">
    <property type="term" value="F:flavin adenine dinucleotide binding"/>
    <property type="evidence" value="ECO:0007669"/>
    <property type="project" value="InterPro"/>
</dbReference>
<dbReference type="AlphaFoldDB" id="A0A9N8WZB1"/>
<keyword evidence="4" id="KW-0560">Oxidoreductase</keyword>
<dbReference type="GO" id="GO:0004499">
    <property type="term" value="F:N,N-dimethylaniline monooxygenase activity"/>
    <property type="evidence" value="ECO:0007669"/>
    <property type="project" value="InterPro"/>
</dbReference>
<dbReference type="PANTHER" id="PTHR43098:SF5">
    <property type="entry name" value="DUAL-FUNCTIONAL MONOOXYGENASE_METHYLTRANSFERASE PSOF"/>
    <property type="match status" value="1"/>
</dbReference>
<name>A0A9N8WZB1_GIBZA</name>
<dbReference type="EMBL" id="CAJPIJ010000251">
    <property type="protein sequence ID" value="CAG2010830.1"/>
    <property type="molecule type" value="Genomic_DNA"/>
</dbReference>
<evidence type="ECO:0000259" key="5">
    <source>
        <dbReference type="SMART" id="SM00849"/>
    </source>
</evidence>
<dbReference type="SMART" id="SM00849">
    <property type="entry name" value="Lactamase_B"/>
    <property type="match status" value="1"/>
</dbReference>
<proteinExistence type="predicted"/>
<protein>
    <recommendedName>
        <fullName evidence="5">Metallo-beta-lactamase domain-containing protein</fullName>
    </recommendedName>
</protein>
<dbReference type="SUPFAM" id="SSF51905">
    <property type="entry name" value="FAD/NAD(P)-binding domain"/>
    <property type="match status" value="3"/>
</dbReference>
<keyword evidence="3" id="KW-0521">NADP</keyword>
<dbReference type="Proteomes" id="UP000746612">
    <property type="component" value="Unassembled WGS sequence"/>
</dbReference>
<dbReference type="InterPro" id="IPR050775">
    <property type="entry name" value="FAD-binding_Monooxygenases"/>
</dbReference>
<dbReference type="InterPro" id="IPR036188">
    <property type="entry name" value="FAD/NAD-bd_sf"/>
</dbReference>
<organism evidence="6 7">
    <name type="scientific">Gibberella zeae</name>
    <name type="common">Wheat head blight fungus</name>
    <name type="synonym">Fusarium graminearum</name>
    <dbReference type="NCBI Taxonomy" id="5518"/>
    <lineage>
        <taxon>Eukaryota</taxon>
        <taxon>Fungi</taxon>
        <taxon>Dikarya</taxon>
        <taxon>Ascomycota</taxon>
        <taxon>Pezizomycotina</taxon>
        <taxon>Sordariomycetes</taxon>
        <taxon>Hypocreomycetidae</taxon>
        <taxon>Hypocreales</taxon>
        <taxon>Nectriaceae</taxon>
        <taxon>Fusarium</taxon>
    </lineage>
</organism>
<evidence type="ECO:0000256" key="3">
    <source>
        <dbReference type="ARBA" id="ARBA00022857"/>
    </source>
</evidence>
<keyword evidence="1" id="KW-0285">Flavoprotein</keyword>
<evidence type="ECO:0000313" key="7">
    <source>
        <dbReference type="Proteomes" id="UP000746612"/>
    </source>
</evidence>
<accession>A0A9N8WZB1</accession>
<dbReference type="Pfam" id="PF00743">
    <property type="entry name" value="FMO-like"/>
    <property type="match status" value="1"/>
</dbReference>
<dbReference type="Gene3D" id="3.60.15.10">
    <property type="entry name" value="Ribonuclease Z/Hydroxyacylglutathione hydrolase-like"/>
    <property type="match status" value="1"/>
</dbReference>
<evidence type="ECO:0000256" key="2">
    <source>
        <dbReference type="ARBA" id="ARBA00022827"/>
    </source>
</evidence>
<comment type="caution">
    <text evidence="6">The sequence shown here is derived from an EMBL/GenBank/DDBJ whole genome shotgun (WGS) entry which is preliminary data.</text>
</comment>
<dbReference type="InterPro" id="IPR020946">
    <property type="entry name" value="Flavin_mOase-like"/>
</dbReference>
<gene>
    <name evidence="6" type="ORF">MDCFG202_LOCUS599999</name>
</gene>
<keyword evidence="2" id="KW-0274">FAD</keyword>
<reference evidence="6" key="1">
    <citation type="submission" date="2021-03" db="EMBL/GenBank/DDBJ databases">
        <authorList>
            <person name="Alouane T."/>
            <person name="Langin T."/>
            <person name="Bonhomme L."/>
        </authorList>
    </citation>
    <scope>NUCLEOTIDE SEQUENCE</scope>
    <source>
        <strain evidence="6">MDC_Fg202</strain>
    </source>
</reference>
<evidence type="ECO:0000256" key="1">
    <source>
        <dbReference type="ARBA" id="ARBA00022630"/>
    </source>
</evidence>
<dbReference type="GO" id="GO:0050661">
    <property type="term" value="F:NADP binding"/>
    <property type="evidence" value="ECO:0007669"/>
    <property type="project" value="InterPro"/>
</dbReference>
<dbReference type="CDD" id="cd07730">
    <property type="entry name" value="metallo-hydrolase-like_MBL-fold"/>
    <property type="match status" value="1"/>
</dbReference>
<dbReference type="InterPro" id="IPR001279">
    <property type="entry name" value="Metallo-B-lactamas"/>
</dbReference>
<dbReference type="SUPFAM" id="SSF56281">
    <property type="entry name" value="Metallo-hydrolase/oxidoreductase"/>
    <property type="match status" value="1"/>
</dbReference>